<evidence type="ECO:0000256" key="2">
    <source>
        <dbReference type="ARBA" id="ARBA00022692"/>
    </source>
</evidence>
<organism evidence="7 8">
    <name type="scientific">Paractinoplanes rhizophilus</name>
    <dbReference type="NCBI Taxonomy" id="1416877"/>
    <lineage>
        <taxon>Bacteria</taxon>
        <taxon>Bacillati</taxon>
        <taxon>Actinomycetota</taxon>
        <taxon>Actinomycetes</taxon>
        <taxon>Micromonosporales</taxon>
        <taxon>Micromonosporaceae</taxon>
        <taxon>Paractinoplanes</taxon>
    </lineage>
</organism>
<keyword evidence="2 5" id="KW-0812">Transmembrane</keyword>
<comment type="subcellular location">
    <subcellularLocation>
        <location evidence="1">Membrane</location>
        <topology evidence="1">Multi-pass membrane protein</topology>
    </subcellularLocation>
</comment>
<evidence type="ECO:0000256" key="1">
    <source>
        <dbReference type="ARBA" id="ARBA00004141"/>
    </source>
</evidence>
<dbReference type="Pfam" id="PF06271">
    <property type="entry name" value="RDD"/>
    <property type="match status" value="1"/>
</dbReference>
<comment type="caution">
    <text evidence="7">The sequence shown here is derived from an EMBL/GenBank/DDBJ whole genome shotgun (WGS) entry which is preliminary data.</text>
</comment>
<name>A0ABW2I2F5_9ACTN</name>
<gene>
    <name evidence="7" type="ORF">ACFQS1_33865</name>
</gene>
<keyword evidence="4 5" id="KW-0472">Membrane</keyword>
<reference evidence="8" key="1">
    <citation type="journal article" date="2019" name="Int. J. Syst. Evol. Microbiol.">
        <title>The Global Catalogue of Microorganisms (GCM) 10K type strain sequencing project: providing services to taxonomists for standard genome sequencing and annotation.</title>
        <authorList>
            <consortium name="The Broad Institute Genomics Platform"/>
            <consortium name="The Broad Institute Genome Sequencing Center for Infectious Disease"/>
            <person name="Wu L."/>
            <person name="Ma J."/>
        </authorList>
    </citation>
    <scope>NUCLEOTIDE SEQUENCE [LARGE SCALE GENOMIC DNA]</scope>
    <source>
        <strain evidence="8">XZYJT-10</strain>
    </source>
</reference>
<dbReference type="InterPro" id="IPR010432">
    <property type="entry name" value="RDD"/>
</dbReference>
<dbReference type="Proteomes" id="UP001596548">
    <property type="component" value="Unassembled WGS sequence"/>
</dbReference>
<keyword evidence="3 5" id="KW-1133">Transmembrane helix</keyword>
<feature type="domain" description="RDD" evidence="6">
    <location>
        <begin position="30"/>
        <end position="189"/>
    </location>
</feature>
<keyword evidence="8" id="KW-1185">Reference proteome</keyword>
<feature type="transmembrane region" description="Helical" evidence="5">
    <location>
        <begin position="34"/>
        <end position="60"/>
    </location>
</feature>
<evidence type="ECO:0000256" key="3">
    <source>
        <dbReference type="ARBA" id="ARBA00022989"/>
    </source>
</evidence>
<evidence type="ECO:0000313" key="8">
    <source>
        <dbReference type="Proteomes" id="UP001596548"/>
    </source>
</evidence>
<dbReference type="EMBL" id="JBHTBJ010000041">
    <property type="protein sequence ID" value="MFC7278979.1"/>
    <property type="molecule type" value="Genomic_DNA"/>
</dbReference>
<dbReference type="RefSeq" id="WP_378976093.1">
    <property type="nucleotide sequence ID" value="NZ_JBHTBJ010000041.1"/>
</dbReference>
<evidence type="ECO:0000259" key="6">
    <source>
        <dbReference type="Pfam" id="PF06271"/>
    </source>
</evidence>
<protein>
    <submittedName>
        <fullName evidence="7">RDD family protein</fullName>
    </submittedName>
</protein>
<sequence length="206" mass="21168">MDERGTGRPKTSDDIVPDGGLGVGPVVRAPLSRIVAWVVDWGCILVWVAITAAVGVPLFLAGVTDALGTVTLNLVAAAVVILPVTFWLARLESGARQATPGKRLRGLVVVTAADGSRAGFGRALLRNTLKIAVPWLIGHAAVYAIVETGDSGAVPIGVWVLTGASYVLPIGYLASLFVGTGRTPYDRLSGTAVIGRTRSAMTGAAA</sequence>
<feature type="transmembrane region" description="Helical" evidence="5">
    <location>
        <begin position="127"/>
        <end position="146"/>
    </location>
</feature>
<evidence type="ECO:0000256" key="4">
    <source>
        <dbReference type="ARBA" id="ARBA00023136"/>
    </source>
</evidence>
<proteinExistence type="predicted"/>
<feature type="transmembrane region" description="Helical" evidence="5">
    <location>
        <begin position="66"/>
        <end position="89"/>
    </location>
</feature>
<feature type="transmembrane region" description="Helical" evidence="5">
    <location>
        <begin position="158"/>
        <end position="178"/>
    </location>
</feature>
<evidence type="ECO:0000256" key="5">
    <source>
        <dbReference type="SAM" id="Phobius"/>
    </source>
</evidence>
<evidence type="ECO:0000313" key="7">
    <source>
        <dbReference type="EMBL" id="MFC7278979.1"/>
    </source>
</evidence>
<accession>A0ABW2I2F5</accession>